<dbReference type="GO" id="GO:0016020">
    <property type="term" value="C:membrane"/>
    <property type="evidence" value="ECO:0007669"/>
    <property type="project" value="UniProtKB-SubCell"/>
</dbReference>
<feature type="transmembrane region" description="Helical" evidence="5">
    <location>
        <begin position="284"/>
        <end position="301"/>
    </location>
</feature>
<dbReference type="InterPro" id="IPR011701">
    <property type="entry name" value="MFS"/>
</dbReference>
<evidence type="ECO:0000256" key="1">
    <source>
        <dbReference type="ARBA" id="ARBA00004141"/>
    </source>
</evidence>
<feature type="transmembrane region" description="Helical" evidence="5">
    <location>
        <begin position="41"/>
        <end position="65"/>
    </location>
</feature>
<name>A0A8H4PMW4_9HYPO</name>
<sequence length="437" mass="46082">MAPTPKPSLETVDTVELAYTGGDQAPSRSPRQDKVAHGLKLASVAFSLLVAGVSDGSVGALLPYVLREYSVSTAVVSCIYGASFFAWLLAAVSGTHLCRRLDLGVLLALGAVCQIPAHALLVWGPPLPLFAFATWLASLGQAFQNTQGNAFVAGTSGATHRWLALIHAANMTGCLLGPFVATSVASSRWCRFYAFPLGLAVANLALVLVAFRDSLRLKPAAKCLDQDNRGSGSPRGLVKATLSLPGVWLLCNFFFFHVGSVVTIGGWVVEYLIDVRGGDLSKMGYIPVGFNGGALLGRLLLAEPTYRFGERNMVLAYCFAAIALQLVFWLVPSLVAASVSVCLLGFFTGPFVPTGISLASKLFPPHLHSTALGFVFVFAAMGGSLFPIITGVIASKGNVSVLQPILTGLFSASAIGWFMVPRPKCKSLPDEDALDSD</sequence>
<comment type="subcellular location">
    <subcellularLocation>
        <location evidence="1">Membrane</location>
        <topology evidence="1">Multi-pass membrane protein</topology>
    </subcellularLocation>
</comment>
<feature type="transmembrane region" description="Helical" evidence="5">
    <location>
        <begin position="313"/>
        <end position="331"/>
    </location>
</feature>
<keyword evidence="4 5" id="KW-0472">Membrane</keyword>
<feature type="transmembrane region" description="Helical" evidence="5">
    <location>
        <begin position="71"/>
        <end position="91"/>
    </location>
</feature>
<proteinExistence type="predicted"/>
<feature type="transmembrane region" description="Helical" evidence="5">
    <location>
        <begin position="164"/>
        <end position="186"/>
    </location>
</feature>
<evidence type="ECO:0000313" key="7">
    <source>
        <dbReference type="EMBL" id="KAF4504130.1"/>
    </source>
</evidence>
<evidence type="ECO:0000256" key="5">
    <source>
        <dbReference type="SAM" id="Phobius"/>
    </source>
</evidence>
<dbReference type="EMBL" id="JAAVMX010000012">
    <property type="protein sequence ID" value="KAF4504130.1"/>
    <property type="molecule type" value="Genomic_DNA"/>
</dbReference>
<protein>
    <recommendedName>
        <fullName evidence="6">Major facilitator superfamily (MFS) profile domain-containing protein</fullName>
    </recommendedName>
</protein>
<dbReference type="OrthoDB" id="413079at2759"/>
<dbReference type="InterPro" id="IPR051788">
    <property type="entry name" value="MFS_Transporter"/>
</dbReference>
<feature type="transmembrane region" description="Helical" evidence="5">
    <location>
        <begin position="192"/>
        <end position="211"/>
    </location>
</feature>
<evidence type="ECO:0000256" key="2">
    <source>
        <dbReference type="ARBA" id="ARBA00022692"/>
    </source>
</evidence>
<feature type="transmembrane region" description="Helical" evidence="5">
    <location>
        <begin position="401"/>
        <end position="420"/>
    </location>
</feature>
<comment type="caution">
    <text evidence="7">The sequence shown here is derived from an EMBL/GenBank/DDBJ whole genome shotgun (WGS) entry which is preliminary data.</text>
</comment>
<dbReference type="PANTHER" id="PTHR23514:SF16">
    <property type="entry name" value="TRANSPORTER, PUTATIVE (AFU_ORTHOLOGUE AFUA_2G17270)-RELATED"/>
    <property type="match status" value="1"/>
</dbReference>
<dbReference type="PROSITE" id="PS50850">
    <property type="entry name" value="MFS"/>
    <property type="match status" value="1"/>
</dbReference>
<feature type="domain" description="Major facilitator superfamily (MFS) profile" evidence="6">
    <location>
        <begin position="40"/>
        <end position="424"/>
    </location>
</feature>
<dbReference type="InterPro" id="IPR036259">
    <property type="entry name" value="MFS_trans_sf"/>
</dbReference>
<feature type="transmembrane region" description="Helical" evidence="5">
    <location>
        <begin position="371"/>
        <end position="395"/>
    </location>
</feature>
<reference evidence="7 8" key="1">
    <citation type="journal article" date="2020" name="Genome Biol. Evol.">
        <title>A new high-quality draft genome assembly of the Chinese cordyceps Ophiocordyceps sinensis.</title>
        <authorList>
            <person name="Shu R."/>
            <person name="Zhang J."/>
            <person name="Meng Q."/>
            <person name="Zhang H."/>
            <person name="Zhou G."/>
            <person name="Li M."/>
            <person name="Wu P."/>
            <person name="Zhao Y."/>
            <person name="Chen C."/>
            <person name="Qin Q."/>
        </authorList>
    </citation>
    <scope>NUCLEOTIDE SEQUENCE [LARGE SCALE GENOMIC DNA]</scope>
    <source>
        <strain evidence="7 8">IOZ07</strain>
    </source>
</reference>
<dbReference type="Proteomes" id="UP000557566">
    <property type="component" value="Unassembled WGS sequence"/>
</dbReference>
<evidence type="ECO:0000313" key="8">
    <source>
        <dbReference type="Proteomes" id="UP000557566"/>
    </source>
</evidence>
<feature type="transmembrane region" description="Helical" evidence="5">
    <location>
        <begin position="337"/>
        <end position="359"/>
    </location>
</feature>
<dbReference type="GO" id="GO:0022857">
    <property type="term" value="F:transmembrane transporter activity"/>
    <property type="evidence" value="ECO:0007669"/>
    <property type="project" value="InterPro"/>
</dbReference>
<accession>A0A8H4PMW4</accession>
<dbReference type="SUPFAM" id="SSF103473">
    <property type="entry name" value="MFS general substrate transporter"/>
    <property type="match status" value="1"/>
</dbReference>
<dbReference type="InterPro" id="IPR020846">
    <property type="entry name" value="MFS_dom"/>
</dbReference>
<dbReference type="FunFam" id="1.20.1250.20:FF:000286">
    <property type="entry name" value="MFS efflux transporter"/>
    <property type="match status" value="1"/>
</dbReference>
<evidence type="ECO:0000256" key="3">
    <source>
        <dbReference type="ARBA" id="ARBA00022989"/>
    </source>
</evidence>
<evidence type="ECO:0000256" key="4">
    <source>
        <dbReference type="ARBA" id="ARBA00023136"/>
    </source>
</evidence>
<keyword evidence="8" id="KW-1185">Reference proteome</keyword>
<dbReference type="PANTHER" id="PTHR23514">
    <property type="entry name" value="BYPASS OF STOP CODON PROTEIN 6"/>
    <property type="match status" value="1"/>
</dbReference>
<dbReference type="AlphaFoldDB" id="A0A8H4PMW4"/>
<dbReference type="Pfam" id="PF07690">
    <property type="entry name" value="MFS_1"/>
    <property type="match status" value="1"/>
</dbReference>
<keyword evidence="2 5" id="KW-0812">Transmembrane</keyword>
<dbReference type="Gene3D" id="1.20.1250.20">
    <property type="entry name" value="MFS general substrate transporter like domains"/>
    <property type="match status" value="1"/>
</dbReference>
<gene>
    <name evidence="7" type="ORF">G6O67_008741</name>
</gene>
<feature type="transmembrane region" description="Helical" evidence="5">
    <location>
        <begin position="247"/>
        <end position="269"/>
    </location>
</feature>
<organism evidence="7 8">
    <name type="scientific">Ophiocordyceps sinensis</name>
    <dbReference type="NCBI Taxonomy" id="72228"/>
    <lineage>
        <taxon>Eukaryota</taxon>
        <taxon>Fungi</taxon>
        <taxon>Dikarya</taxon>
        <taxon>Ascomycota</taxon>
        <taxon>Pezizomycotina</taxon>
        <taxon>Sordariomycetes</taxon>
        <taxon>Hypocreomycetidae</taxon>
        <taxon>Hypocreales</taxon>
        <taxon>Ophiocordycipitaceae</taxon>
        <taxon>Ophiocordyceps</taxon>
    </lineage>
</organism>
<evidence type="ECO:0000259" key="6">
    <source>
        <dbReference type="PROSITE" id="PS50850"/>
    </source>
</evidence>
<keyword evidence="3 5" id="KW-1133">Transmembrane helix</keyword>